<dbReference type="SUPFAM" id="SSF48371">
    <property type="entry name" value="ARM repeat"/>
    <property type="match status" value="1"/>
</dbReference>
<evidence type="ECO:0000313" key="11">
    <source>
        <dbReference type="WBParaSite" id="nRc.2.0.1.t22082-RA"/>
    </source>
</evidence>
<evidence type="ECO:0000256" key="8">
    <source>
        <dbReference type="ARBA" id="ARBA00040444"/>
    </source>
</evidence>
<keyword evidence="5" id="KW-0963">Cytoplasm</keyword>
<evidence type="ECO:0000256" key="3">
    <source>
        <dbReference type="ARBA" id="ARBA00009466"/>
    </source>
</evidence>
<evidence type="ECO:0000256" key="7">
    <source>
        <dbReference type="ARBA" id="ARBA00023242"/>
    </source>
</evidence>
<comment type="similarity">
    <text evidence="3">Belongs to the exportin family.</text>
</comment>
<evidence type="ECO:0000256" key="2">
    <source>
        <dbReference type="ARBA" id="ARBA00004496"/>
    </source>
</evidence>
<evidence type="ECO:0000313" key="10">
    <source>
        <dbReference type="Proteomes" id="UP000887565"/>
    </source>
</evidence>
<dbReference type="Proteomes" id="UP000887565">
    <property type="component" value="Unplaced"/>
</dbReference>
<organism evidence="10 11">
    <name type="scientific">Romanomermis culicivorax</name>
    <name type="common">Nematode worm</name>
    <dbReference type="NCBI Taxonomy" id="13658"/>
    <lineage>
        <taxon>Eukaryota</taxon>
        <taxon>Metazoa</taxon>
        <taxon>Ecdysozoa</taxon>
        <taxon>Nematoda</taxon>
        <taxon>Enoplea</taxon>
        <taxon>Dorylaimia</taxon>
        <taxon>Mermithida</taxon>
        <taxon>Mermithoidea</taxon>
        <taxon>Mermithidae</taxon>
        <taxon>Romanomermis</taxon>
    </lineage>
</organism>
<keyword evidence="10" id="KW-1185">Reference proteome</keyword>
<evidence type="ECO:0000256" key="1">
    <source>
        <dbReference type="ARBA" id="ARBA00004123"/>
    </source>
</evidence>
<feature type="domain" description="Importin N-terminal" evidence="9">
    <location>
        <begin position="35"/>
        <end position="82"/>
    </location>
</feature>
<dbReference type="GO" id="GO:0005049">
    <property type="term" value="F:nuclear export signal receptor activity"/>
    <property type="evidence" value="ECO:0007669"/>
    <property type="project" value="InterPro"/>
</dbReference>
<dbReference type="InterPro" id="IPR001494">
    <property type="entry name" value="Importin-beta_N"/>
</dbReference>
<evidence type="ECO:0000256" key="4">
    <source>
        <dbReference type="ARBA" id="ARBA00022448"/>
    </source>
</evidence>
<evidence type="ECO:0000256" key="6">
    <source>
        <dbReference type="ARBA" id="ARBA00022927"/>
    </source>
</evidence>
<dbReference type="AlphaFoldDB" id="A0A915J6I8"/>
<keyword evidence="6" id="KW-0653">Protein transport</keyword>
<dbReference type="WBParaSite" id="nRc.2.0.1.t22082-RA">
    <property type="protein sequence ID" value="nRc.2.0.1.t22082-RA"/>
    <property type="gene ID" value="nRc.2.0.1.g22082"/>
</dbReference>
<dbReference type="GO" id="GO:0031267">
    <property type="term" value="F:small GTPase binding"/>
    <property type="evidence" value="ECO:0007669"/>
    <property type="project" value="InterPro"/>
</dbReference>
<dbReference type="GO" id="GO:0005643">
    <property type="term" value="C:nuclear pore"/>
    <property type="evidence" value="ECO:0007669"/>
    <property type="project" value="TreeGrafter"/>
</dbReference>
<dbReference type="Gene3D" id="1.25.10.10">
    <property type="entry name" value="Leucine-rich Repeat Variant"/>
    <property type="match status" value="1"/>
</dbReference>
<dbReference type="PANTHER" id="PTHR12596">
    <property type="entry name" value="EXPORTIN 4,7-RELATED"/>
    <property type="match status" value="1"/>
</dbReference>
<name>A0A915J6I8_ROMCU</name>
<comment type="subcellular location">
    <subcellularLocation>
        <location evidence="2">Cytoplasm</location>
    </subcellularLocation>
    <subcellularLocation>
        <location evidence="1">Nucleus</location>
    </subcellularLocation>
</comment>
<reference evidence="11" key="1">
    <citation type="submission" date="2022-11" db="UniProtKB">
        <authorList>
            <consortium name="WormBaseParasite"/>
        </authorList>
    </citation>
    <scope>IDENTIFICATION</scope>
</reference>
<dbReference type="InterPro" id="IPR011989">
    <property type="entry name" value="ARM-like"/>
</dbReference>
<dbReference type="PANTHER" id="PTHR12596:SF1">
    <property type="entry name" value="EXPORTIN-4"/>
    <property type="match status" value="1"/>
</dbReference>
<dbReference type="InterPro" id="IPR044189">
    <property type="entry name" value="XPO4/7-like"/>
</dbReference>
<keyword evidence="4" id="KW-0813">Transport</keyword>
<accession>A0A915J6I8</accession>
<dbReference type="GO" id="GO:0006611">
    <property type="term" value="P:protein export from nucleus"/>
    <property type="evidence" value="ECO:0007669"/>
    <property type="project" value="TreeGrafter"/>
</dbReference>
<dbReference type="InterPro" id="IPR016024">
    <property type="entry name" value="ARM-type_fold"/>
</dbReference>
<proteinExistence type="inferred from homology"/>
<sequence length="544" mass="62003">MEQDVFATNLALMANAVRICQMDPGKCSPTDRKEAENFLIQLRSTIEFPIKFSEYVLEATDDDSVRYHAVALFKEAILKDWSKLDTLEIEHGWKYLLNFSYNHAPLIPVFLSNELLQTVAMIVKRGTFDGKSGETDKIYELVLDLISSRNVTLQTDLKKIFELSLRVLHDLTTGSWHSRDQTVLTCRFLNLAVCILTWNFGSKYLPKGLTCCLHSQVRSSENDPCTSSIHCLVQLASLCGVIFPNDAARDKYLNTFITSLLNVFSDGVNEWEIVNFSEIILKLFTYHALGTFRRLDSNLAVRFFEYVATATCSFCQKAARESLLECDDTIYQEAFAKLLEGWTIQLKAEERLEKNENGSKTLTDHAKRVFDCYLNCHLSKYNDFVANGVPHEKEMNELTEDDKERFVEVLHYIGIFGRHCAGEATNRLIELIGKIFRWVSIECDFMRNGKCSLLSPQVAETASWSLRRILNAFCETDERYSSPPAILCPLKARYEYMINILMKNSNISTPNNFTTSDLLDVLDCFSGLLQGIGSKDAKALFQWG</sequence>
<dbReference type="PROSITE" id="PS50166">
    <property type="entry name" value="IMPORTIN_B_NT"/>
    <property type="match status" value="1"/>
</dbReference>
<protein>
    <recommendedName>
        <fullName evidence="8">Exportin-4</fullName>
    </recommendedName>
</protein>
<keyword evidence="7" id="KW-0539">Nucleus</keyword>
<evidence type="ECO:0000259" key="9">
    <source>
        <dbReference type="PROSITE" id="PS50166"/>
    </source>
</evidence>
<evidence type="ECO:0000256" key="5">
    <source>
        <dbReference type="ARBA" id="ARBA00022490"/>
    </source>
</evidence>
<dbReference type="GO" id="GO:0005737">
    <property type="term" value="C:cytoplasm"/>
    <property type="evidence" value="ECO:0007669"/>
    <property type="project" value="UniProtKB-SubCell"/>
</dbReference>